<gene>
    <name evidence="1" type="ORF">G5B40_12790</name>
</gene>
<reference evidence="1 2" key="1">
    <citation type="submission" date="2020-02" db="EMBL/GenBank/DDBJ databases">
        <title>complete genome sequence of Rhodobacteraceae bacterium.</title>
        <authorList>
            <person name="Park J."/>
            <person name="Kim Y.-S."/>
            <person name="Kim K.-H."/>
        </authorList>
    </citation>
    <scope>NUCLEOTIDE SEQUENCE [LARGE SCALE GENOMIC DNA]</scope>
    <source>
        <strain evidence="1 2">RR4-56</strain>
    </source>
</reference>
<evidence type="ECO:0000313" key="1">
    <source>
        <dbReference type="EMBL" id="QIE56259.1"/>
    </source>
</evidence>
<accession>A0A7L5C2Y8</accession>
<evidence type="ECO:0000313" key="2">
    <source>
        <dbReference type="Proteomes" id="UP000503336"/>
    </source>
</evidence>
<name>A0A7L5C2Y8_9RHOB</name>
<sequence length="191" mass="19998">MRLLIATGSLFVLAGGAALFILRNGLFMYLVGHLTYAPPETPEGVTAAFSSLAAESSQTPGVTLGALADARVACLGGAVPAAVEEAFRRINLVLLGAGSNSLSPVISPEARRAPELRPDLTRVDTSRPQRMPPRDAARVDALLNALADPAAPIHRGLDLSAGQPASELRRLVDEMESGKESYQNCVTNAGR</sequence>
<dbReference type="RefSeq" id="WP_165099260.1">
    <property type="nucleotide sequence ID" value="NZ_CP049056.1"/>
</dbReference>
<organism evidence="1 2">
    <name type="scientific">Pikeienuella piscinae</name>
    <dbReference type="NCBI Taxonomy" id="2748098"/>
    <lineage>
        <taxon>Bacteria</taxon>
        <taxon>Pseudomonadati</taxon>
        <taxon>Pseudomonadota</taxon>
        <taxon>Alphaproteobacteria</taxon>
        <taxon>Rhodobacterales</taxon>
        <taxon>Paracoccaceae</taxon>
        <taxon>Pikeienuella</taxon>
    </lineage>
</organism>
<protein>
    <submittedName>
        <fullName evidence="1">Uncharacterized protein</fullName>
    </submittedName>
</protein>
<dbReference type="EMBL" id="CP049056">
    <property type="protein sequence ID" value="QIE56259.1"/>
    <property type="molecule type" value="Genomic_DNA"/>
</dbReference>
<dbReference type="Proteomes" id="UP000503336">
    <property type="component" value="Chromosome"/>
</dbReference>
<dbReference type="KEGG" id="hdh:G5B40_12790"/>
<proteinExistence type="predicted"/>
<dbReference type="AlphaFoldDB" id="A0A7L5C2Y8"/>
<keyword evidence="2" id="KW-1185">Reference proteome</keyword>